<dbReference type="eggNOG" id="ENOG5033G89">
    <property type="taxonomic scope" value="Bacteria"/>
</dbReference>
<keyword evidence="2" id="KW-1185">Reference proteome</keyword>
<dbReference type="Pfam" id="PF17373">
    <property type="entry name" value="DUF5395"/>
    <property type="match status" value="1"/>
</dbReference>
<accession>C8X1F8</accession>
<proteinExistence type="predicted"/>
<dbReference type="EMBL" id="CP001734">
    <property type="protein sequence ID" value="ACV68255.1"/>
    <property type="molecule type" value="Genomic_DNA"/>
</dbReference>
<evidence type="ECO:0000313" key="1">
    <source>
        <dbReference type="EMBL" id="ACV68255.1"/>
    </source>
</evidence>
<protein>
    <submittedName>
        <fullName evidence="1">Uncharacterized protein</fullName>
    </submittedName>
</protein>
<dbReference type="Proteomes" id="UP000001052">
    <property type="component" value="Chromosome"/>
</dbReference>
<evidence type="ECO:0000313" key="2">
    <source>
        <dbReference type="Proteomes" id="UP000001052"/>
    </source>
</evidence>
<dbReference type="STRING" id="485915.Dret_0967"/>
<dbReference type="KEGG" id="drt:Dret_0967"/>
<organism evidence="1 2">
    <name type="scientific">Desulfohalobium retbaense (strain ATCC 49708 / DSM 5692 / JCM 16813 / HR100)</name>
    <dbReference type="NCBI Taxonomy" id="485915"/>
    <lineage>
        <taxon>Bacteria</taxon>
        <taxon>Pseudomonadati</taxon>
        <taxon>Thermodesulfobacteriota</taxon>
        <taxon>Desulfovibrionia</taxon>
        <taxon>Desulfovibrionales</taxon>
        <taxon>Desulfohalobiaceae</taxon>
        <taxon>Desulfohalobium</taxon>
    </lineage>
</organism>
<reference evidence="2" key="1">
    <citation type="submission" date="2009-09" db="EMBL/GenBank/DDBJ databases">
        <title>The complete chromosome of Desulfohalobium retbaense DSM 5692.</title>
        <authorList>
            <consortium name="US DOE Joint Genome Institute (JGI-PGF)"/>
            <person name="Lucas S."/>
            <person name="Copeland A."/>
            <person name="Lapidus A."/>
            <person name="Glavina del Rio T."/>
            <person name="Dalin E."/>
            <person name="Tice H."/>
            <person name="Bruce D."/>
            <person name="Goodwin L."/>
            <person name="Pitluck S."/>
            <person name="Kyrpides N."/>
            <person name="Mavromatis K."/>
            <person name="Ivanova N."/>
            <person name="Mikhailova N."/>
            <person name="Munk A.C."/>
            <person name="Brettin T."/>
            <person name="Detter J.C."/>
            <person name="Han C."/>
            <person name="Tapia R."/>
            <person name="Larimer F."/>
            <person name="Land M."/>
            <person name="Hauser L."/>
            <person name="Markowitz V."/>
            <person name="Cheng J.-F."/>
            <person name="Hugenholtz P."/>
            <person name="Woyke T."/>
            <person name="Wu D."/>
            <person name="Spring S."/>
            <person name="Klenk H.-P."/>
            <person name="Eisen J.A."/>
        </authorList>
    </citation>
    <scope>NUCLEOTIDE SEQUENCE [LARGE SCALE GENOMIC DNA]</scope>
    <source>
        <strain evidence="2">DSM 5692</strain>
    </source>
</reference>
<name>C8X1F8_DESRD</name>
<sequence length="81" mass="9306">MIEMVLRHDGANWIASNEHVTASGDSLEDLDVAVTRTIKGHGSYQGTGTHRVWMYFDNSTLPGWIRQYMPHYFNRTIDVHT</sequence>
<dbReference type="OrthoDB" id="5472286at2"/>
<dbReference type="AlphaFoldDB" id="C8X1F8"/>
<reference evidence="1 2" key="2">
    <citation type="journal article" date="2010" name="Stand. Genomic Sci.">
        <title>Complete genome sequence of Desulfohalobium retbaense type strain (HR(100)).</title>
        <authorList>
            <person name="Spring S."/>
            <person name="Nolan M."/>
            <person name="Lapidus A."/>
            <person name="Glavina Del Rio T."/>
            <person name="Copeland A."/>
            <person name="Tice H."/>
            <person name="Cheng J.F."/>
            <person name="Lucas S."/>
            <person name="Land M."/>
            <person name="Chen F."/>
            <person name="Bruce D."/>
            <person name="Goodwin L."/>
            <person name="Pitluck S."/>
            <person name="Ivanova N."/>
            <person name="Mavromatis K."/>
            <person name="Mikhailova N."/>
            <person name="Pati A."/>
            <person name="Chen A."/>
            <person name="Palaniappan K."/>
            <person name="Hauser L."/>
            <person name="Chang Y.J."/>
            <person name="Jeffries C.D."/>
            <person name="Munk C."/>
            <person name="Kiss H."/>
            <person name="Chain P."/>
            <person name="Han C."/>
            <person name="Brettin T."/>
            <person name="Detter J.C."/>
            <person name="Schuler E."/>
            <person name="Goker M."/>
            <person name="Rohde M."/>
            <person name="Bristow J."/>
            <person name="Eisen J.A."/>
            <person name="Markowitz V."/>
            <person name="Hugenholtz P."/>
            <person name="Kyrpides N.C."/>
            <person name="Klenk H.P."/>
        </authorList>
    </citation>
    <scope>NUCLEOTIDE SEQUENCE [LARGE SCALE GENOMIC DNA]</scope>
    <source>
        <strain evidence="1 2">DSM 5692</strain>
    </source>
</reference>
<dbReference type="InterPro" id="IPR035157">
    <property type="entry name" value="DUF5395"/>
</dbReference>
<dbReference type="HOGENOM" id="CLU_192947_0_0_7"/>
<gene>
    <name evidence="1" type="ordered locus">Dret_0967</name>
</gene>